<dbReference type="InterPro" id="IPR036719">
    <property type="entry name" value="Neuro-gated_channel_TM_sf"/>
</dbReference>
<feature type="transmembrane region" description="Helical" evidence="5">
    <location>
        <begin position="210"/>
        <end position="233"/>
    </location>
</feature>
<feature type="chain" id="PRO_5029944138" evidence="5">
    <location>
        <begin position="25"/>
        <end position="467"/>
    </location>
</feature>
<keyword evidence="3 5" id="KW-1133">Transmembrane helix</keyword>
<dbReference type="Proteomes" id="UP000593567">
    <property type="component" value="Unassembled WGS sequence"/>
</dbReference>
<dbReference type="InterPro" id="IPR038050">
    <property type="entry name" value="Neuro_actylchol_rec"/>
</dbReference>
<dbReference type="GO" id="GO:0004888">
    <property type="term" value="F:transmembrane signaling receptor activity"/>
    <property type="evidence" value="ECO:0007669"/>
    <property type="project" value="InterPro"/>
</dbReference>
<dbReference type="InterPro" id="IPR006029">
    <property type="entry name" value="Neurotrans-gated_channel_TM"/>
</dbReference>
<dbReference type="SUPFAM" id="SSF63712">
    <property type="entry name" value="Nicotinic receptor ligand binding domain-like"/>
    <property type="match status" value="1"/>
</dbReference>
<accession>A0A7J7JCH6</accession>
<feature type="transmembrane region" description="Helical" evidence="5">
    <location>
        <begin position="428"/>
        <end position="446"/>
    </location>
</feature>
<proteinExistence type="inferred from homology"/>
<dbReference type="Gene3D" id="2.70.170.10">
    <property type="entry name" value="Neurotransmitter-gated ion-channel ligand-binding domain"/>
    <property type="match status" value="2"/>
</dbReference>
<dbReference type="GO" id="GO:0005230">
    <property type="term" value="F:extracellular ligand-gated monoatomic ion channel activity"/>
    <property type="evidence" value="ECO:0007669"/>
    <property type="project" value="InterPro"/>
</dbReference>
<feature type="domain" description="Neurotransmitter-gated ion-channel ligand-binding" evidence="6">
    <location>
        <begin position="93"/>
        <end position="209"/>
    </location>
</feature>
<keyword evidence="2 5" id="KW-0812">Transmembrane</keyword>
<dbReference type="EMBL" id="VXIV02002663">
    <property type="protein sequence ID" value="KAF6023785.1"/>
    <property type="molecule type" value="Genomic_DNA"/>
</dbReference>
<dbReference type="AlphaFoldDB" id="A0A7J7JCH6"/>
<evidence type="ECO:0000256" key="5">
    <source>
        <dbReference type="RuleBase" id="RU000687"/>
    </source>
</evidence>
<keyword evidence="4 5" id="KW-0472">Membrane</keyword>
<dbReference type="Gene3D" id="1.20.58.390">
    <property type="entry name" value="Neurotransmitter-gated ion-channel transmembrane domain"/>
    <property type="match status" value="2"/>
</dbReference>
<keyword evidence="5" id="KW-0732">Signal</keyword>
<organism evidence="8 9">
    <name type="scientific">Bugula neritina</name>
    <name type="common">Brown bryozoan</name>
    <name type="synonym">Sertularia neritina</name>
    <dbReference type="NCBI Taxonomy" id="10212"/>
    <lineage>
        <taxon>Eukaryota</taxon>
        <taxon>Metazoa</taxon>
        <taxon>Spiralia</taxon>
        <taxon>Lophotrochozoa</taxon>
        <taxon>Bryozoa</taxon>
        <taxon>Gymnolaemata</taxon>
        <taxon>Cheilostomatida</taxon>
        <taxon>Flustrina</taxon>
        <taxon>Buguloidea</taxon>
        <taxon>Bugulidae</taxon>
        <taxon>Bugula</taxon>
    </lineage>
</organism>
<feature type="signal peptide" evidence="5">
    <location>
        <begin position="1"/>
        <end position="24"/>
    </location>
</feature>
<reference evidence="8" key="1">
    <citation type="submission" date="2020-06" db="EMBL/GenBank/DDBJ databases">
        <title>Draft genome of Bugula neritina, a colonial animal packing powerful symbionts and potential medicines.</title>
        <authorList>
            <person name="Rayko M."/>
        </authorList>
    </citation>
    <scope>NUCLEOTIDE SEQUENCE [LARGE SCALE GENOMIC DNA]</scope>
    <source>
        <strain evidence="8">Kwan_BN1</strain>
    </source>
</reference>
<dbReference type="PRINTS" id="PR00252">
    <property type="entry name" value="NRIONCHANNEL"/>
</dbReference>
<dbReference type="InterPro" id="IPR018000">
    <property type="entry name" value="Neurotransmitter_ion_chnl_CS"/>
</dbReference>
<dbReference type="GO" id="GO:0016020">
    <property type="term" value="C:membrane"/>
    <property type="evidence" value="ECO:0007669"/>
    <property type="project" value="UniProtKB-SubCell"/>
</dbReference>
<dbReference type="InterPro" id="IPR006202">
    <property type="entry name" value="Neur_chan_lig-bd"/>
</dbReference>
<feature type="domain" description="Neurotransmitter-gated ion-channel transmembrane" evidence="7">
    <location>
        <begin position="217"/>
        <end position="444"/>
    </location>
</feature>
<comment type="caution">
    <text evidence="8">The sequence shown here is derived from an EMBL/GenBank/DDBJ whole genome shotgun (WGS) entry which is preliminary data.</text>
</comment>
<dbReference type="InterPro" id="IPR036734">
    <property type="entry name" value="Neur_chan_lig-bd_sf"/>
</dbReference>
<dbReference type="PANTHER" id="PTHR18945">
    <property type="entry name" value="NEUROTRANSMITTER GATED ION CHANNEL"/>
    <property type="match status" value="1"/>
</dbReference>
<evidence type="ECO:0000256" key="2">
    <source>
        <dbReference type="ARBA" id="ARBA00022692"/>
    </source>
</evidence>
<dbReference type="OrthoDB" id="5975154at2759"/>
<dbReference type="InterPro" id="IPR006201">
    <property type="entry name" value="Neur_channel"/>
</dbReference>
<evidence type="ECO:0000256" key="4">
    <source>
        <dbReference type="ARBA" id="ARBA00023136"/>
    </source>
</evidence>
<dbReference type="Pfam" id="PF02932">
    <property type="entry name" value="Neur_chan_memb"/>
    <property type="match status" value="1"/>
</dbReference>
<keyword evidence="5" id="KW-0813">Transport</keyword>
<evidence type="ECO:0000256" key="3">
    <source>
        <dbReference type="ARBA" id="ARBA00022989"/>
    </source>
</evidence>
<keyword evidence="9" id="KW-1185">Reference proteome</keyword>
<comment type="subcellular location">
    <subcellularLocation>
        <location evidence="1">Membrane</location>
        <topology evidence="1">Multi-pass membrane protein</topology>
    </subcellularLocation>
</comment>
<protein>
    <submittedName>
        <fullName evidence="8">NAChRb1</fullName>
    </submittedName>
</protein>
<dbReference type="FunFam" id="1.20.58.390:FF:000038">
    <property type="entry name" value="Acetylcholine receptor subunit beta-like 1"/>
    <property type="match status" value="1"/>
</dbReference>
<gene>
    <name evidence="8" type="ORF">EB796_017887</name>
</gene>
<evidence type="ECO:0000256" key="1">
    <source>
        <dbReference type="ARBA" id="ARBA00004141"/>
    </source>
</evidence>
<evidence type="ECO:0000313" key="9">
    <source>
        <dbReference type="Proteomes" id="UP000593567"/>
    </source>
</evidence>
<feature type="domain" description="Neurotransmitter-gated ion-channel ligand-binding" evidence="6">
    <location>
        <begin position="28"/>
        <end position="84"/>
    </location>
</feature>
<dbReference type="PROSITE" id="PS00236">
    <property type="entry name" value="NEUROTR_ION_CHANNEL"/>
    <property type="match status" value="1"/>
</dbReference>
<keyword evidence="5" id="KW-0407">Ion channel</keyword>
<dbReference type="Pfam" id="PF02931">
    <property type="entry name" value="Neur_chan_LBD"/>
    <property type="match status" value="2"/>
</dbReference>
<feature type="transmembrane region" description="Helical" evidence="5">
    <location>
        <begin position="275"/>
        <end position="296"/>
    </location>
</feature>
<evidence type="ECO:0000259" key="6">
    <source>
        <dbReference type="Pfam" id="PF02931"/>
    </source>
</evidence>
<name>A0A7J7JCH6_BUGNE</name>
<feature type="transmembrane region" description="Helical" evidence="5">
    <location>
        <begin position="245"/>
        <end position="263"/>
    </location>
</feature>
<keyword evidence="5" id="KW-0406">Ion transport</keyword>
<dbReference type="SUPFAM" id="SSF90112">
    <property type="entry name" value="Neurotransmitter-gated ion-channel transmembrane pore"/>
    <property type="match status" value="1"/>
</dbReference>
<evidence type="ECO:0000259" key="7">
    <source>
        <dbReference type="Pfam" id="PF02932"/>
    </source>
</evidence>
<sequence length="467" mass="53891">MVLVDCAMYLAGFILSAFIANAGCSESERRLVYDLIEGPGYNPLILPVKNISQAVQVQFGITLFQVISVDERTQIMKTNNWIRMMSVYTYTTMFCSADGKYEQSYCCHTVIYSSGMVMWIPLAIYKSSCTIDVRYFPFDQQECEMKFGSWTFNSDEVQMGFLDNKELCYLDNYIYSGTWDLIGCPAKIVPESNKKYSEITYKIILRRKTLFFTVNLLAPCVLISFLSSLTFYLPANAQEKVTLCISILLALIVFLLLVSRSLPPTSVTIPLISKYLFFAFMLNIITIITSVMIININYSSPRTYKMSRWMRVVFLNWLPIILFMKRPKHNEKYEKWHKRKIAEKIAECDDKLKSQKPKLKNMSGQSSFSRSLDDGDVNYVFNTEALSSVRAQKTLESVEYITQHLRLKDDYEMICDDWKYVASVIDRFLLYTFIIVTVIGTITIIVDAPHIFEVIDQKTLVENLQIG</sequence>
<comment type="similarity">
    <text evidence="5">Belongs to the ligand-gated ion channel (TC 1.A.9) family.</text>
</comment>
<evidence type="ECO:0000313" key="8">
    <source>
        <dbReference type="EMBL" id="KAF6023785.1"/>
    </source>
</evidence>